<gene>
    <name evidence="1" type="ORF">IQ276_19910</name>
</gene>
<evidence type="ECO:0000313" key="1">
    <source>
        <dbReference type="EMBL" id="MBE9024609.1"/>
    </source>
</evidence>
<evidence type="ECO:0000313" key="2">
    <source>
        <dbReference type="Proteomes" id="UP000622533"/>
    </source>
</evidence>
<sequence length="91" mass="10570">MIKILNSEDAINRRLYKGMIIVETAIYRVWPLEILTRTGSRGSPSHSGSLKCENVAIAEKQNPSFNDIRNRRSHLIRVYFCLGEWNSRLHK</sequence>
<reference evidence="1" key="1">
    <citation type="submission" date="2020-10" db="EMBL/GenBank/DDBJ databases">
        <authorList>
            <person name="Castelo-Branco R."/>
            <person name="Eusebio N."/>
            <person name="Adriana R."/>
            <person name="Vieira A."/>
            <person name="Brugerolle De Fraissinette N."/>
            <person name="Rezende De Castro R."/>
            <person name="Schneider M.P."/>
            <person name="Vasconcelos V."/>
            <person name="Leao P.N."/>
        </authorList>
    </citation>
    <scope>NUCLEOTIDE SEQUENCE</scope>
    <source>
        <strain evidence="1">LEGE 12446</strain>
    </source>
</reference>
<comment type="caution">
    <text evidence="1">The sequence shown here is derived from an EMBL/GenBank/DDBJ whole genome shotgun (WGS) entry which is preliminary data.</text>
</comment>
<proteinExistence type="predicted"/>
<keyword evidence="2" id="KW-1185">Reference proteome</keyword>
<protein>
    <submittedName>
        <fullName evidence="1">Uncharacterized protein</fullName>
    </submittedName>
</protein>
<name>A0A8J6ZNK0_DESMC</name>
<dbReference type="Proteomes" id="UP000622533">
    <property type="component" value="Unassembled WGS sequence"/>
</dbReference>
<accession>A0A8J6ZNK0</accession>
<dbReference type="AlphaFoldDB" id="A0A8J6ZNK0"/>
<dbReference type="EMBL" id="JADEXS010000290">
    <property type="protein sequence ID" value="MBE9024609.1"/>
    <property type="molecule type" value="Genomic_DNA"/>
</dbReference>
<organism evidence="1 2">
    <name type="scientific">Desmonostoc muscorum LEGE 12446</name>
    <dbReference type="NCBI Taxonomy" id="1828758"/>
    <lineage>
        <taxon>Bacteria</taxon>
        <taxon>Bacillati</taxon>
        <taxon>Cyanobacteriota</taxon>
        <taxon>Cyanophyceae</taxon>
        <taxon>Nostocales</taxon>
        <taxon>Nostocaceae</taxon>
        <taxon>Desmonostoc</taxon>
    </lineage>
</organism>
<dbReference type="RefSeq" id="WP_193919132.1">
    <property type="nucleotide sequence ID" value="NZ_JADEXS020000001.1"/>
</dbReference>